<name>A0A9N9ES81_9GLOM</name>
<proteinExistence type="predicted"/>
<protein>
    <submittedName>
        <fullName evidence="1">13299_t:CDS:1</fullName>
    </submittedName>
</protein>
<dbReference type="EMBL" id="CAJVPV010014809">
    <property type="protein sequence ID" value="CAG8688004.1"/>
    <property type="molecule type" value="Genomic_DNA"/>
</dbReference>
<keyword evidence="2" id="KW-1185">Reference proteome</keyword>
<dbReference type="InterPro" id="IPR012337">
    <property type="entry name" value="RNaseH-like_sf"/>
</dbReference>
<gene>
    <name evidence="1" type="ORF">AMORRO_LOCUS11512</name>
</gene>
<reference evidence="1" key="1">
    <citation type="submission" date="2021-06" db="EMBL/GenBank/DDBJ databases">
        <authorList>
            <person name="Kallberg Y."/>
            <person name="Tangrot J."/>
            <person name="Rosling A."/>
        </authorList>
    </citation>
    <scope>NUCLEOTIDE SEQUENCE</scope>
    <source>
        <strain evidence="1">CL551</strain>
    </source>
</reference>
<comment type="caution">
    <text evidence="1">The sequence shown here is derived from an EMBL/GenBank/DDBJ whole genome shotgun (WGS) entry which is preliminary data.</text>
</comment>
<dbReference type="OrthoDB" id="1737128at2759"/>
<evidence type="ECO:0000313" key="2">
    <source>
        <dbReference type="Proteomes" id="UP000789342"/>
    </source>
</evidence>
<organism evidence="1 2">
    <name type="scientific">Acaulospora morrowiae</name>
    <dbReference type="NCBI Taxonomy" id="94023"/>
    <lineage>
        <taxon>Eukaryota</taxon>
        <taxon>Fungi</taxon>
        <taxon>Fungi incertae sedis</taxon>
        <taxon>Mucoromycota</taxon>
        <taxon>Glomeromycotina</taxon>
        <taxon>Glomeromycetes</taxon>
        <taxon>Diversisporales</taxon>
        <taxon>Acaulosporaceae</taxon>
        <taxon>Acaulospora</taxon>
    </lineage>
</organism>
<dbReference type="SUPFAM" id="SSF53098">
    <property type="entry name" value="Ribonuclease H-like"/>
    <property type="match status" value="1"/>
</dbReference>
<dbReference type="Proteomes" id="UP000789342">
    <property type="component" value="Unassembled WGS sequence"/>
</dbReference>
<evidence type="ECO:0000313" key="1">
    <source>
        <dbReference type="EMBL" id="CAG8688004.1"/>
    </source>
</evidence>
<dbReference type="AlphaFoldDB" id="A0A9N9ES81"/>
<sequence length="126" mass="14308">MNPILDSKTHWNSTLNMLERAITMAPALSRIVRKIPELSKFGLLPQEWDMLKEISLPLKVFRKISKTLCGESYVTMPLAVSAYNLIMDDLEDLQGKGLSSVIEEAIRVSLNKLRSYYARSDSPMYA</sequence>
<accession>A0A9N9ES81</accession>
<feature type="non-terminal residue" evidence="1">
    <location>
        <position position="126"/>
    </location>
</feature>